<comment type="caution">
    <text evidence="1">The sequence shown here is derived from an EMBL/GenBank/DDBJ whole genome shotgun (WGS) entry which is preliminary data.</text>
</comment>
<keyword evidence="2" id="KW-1185">Reference proteome</keyword>
<sequence>MRFITILLLVISVRLPAAVRPPIDNGLPILVQAKKEMRSGNLAWLQYHIPTLAPKQREPLLYVLLSQYYQFQAVIPHSLLPWLQQIAHERPTLMETTQSDGYQITHPRYDYPALARAIIRHWQMQQRRKLYADQLREGQFPWSQIFRADNAKLLAQQQSVVDALGVLDHKQLWRTYRSIEQHHYYFPDNSVLAAIAYHLEDPSLLATLFAHPVDQYSVNAAKAIANHFAPAMAFATLTQALSYPQMRDYALDAIAILAKRYPNALNYLKQLSQKGSLRQQATQVLARHKLIKP</sequence>
<name>A0ABW9G8L6_9GAMM</name>
<gene>
    <name evidence="1" type="ORF">ABUE30_13365</name>
</gene>
<dbReference type="Proteomes" id="UP001629953">
    <property type="component" value="Unassembled WGS sequence"/>
</dbReference>
<protein>
    <recommendedName>
        <fullName evidence="3">HEAT repeat domain-containing protein</fullName>
    </recommendedName>
</protein>
<dbReference type="EMBL" id="JBEQCT010000006">
    <property type="protein sequence ID" value="MFM2486034.1"/>
    <property type="molecule type" value="Genomic_DNA"/>
</dbReference>
<organism evidence="1 2">
    <name type="scientific">Celerinatantimonas yamalensis</name>
    <dbReference type="NCBI Taxonomy" id="559956"/>
    <lineage>
        <taxon>Bacteria</taxon>
        <taxon>Pseudomonadati</taxon>
        <taxon>Pseudomonadota</taxon>
        <taxon>Gammaproteobacteria</taxon>
        <taxon>Celerinatantimonadaceae</taxon>
        <taxon>Celerinatantimonas</taxon>
    </lineage>
</organism>
<evidence type="ECO:0008006" key="3">
    <source>
        <dbReference type="Google" id="ProtNLM"/>
    </source>
</evidence>
<proteinExistence type="predicted"/>
<reference evidence="1 2" key="1">
    <citation type="journal article" date="2013" name="Int. J. Syst. Evol. Microbiol.">
        <title>Celerinatantimonas yamalensis sp. nov., a cold-adapted diazotrophic bacterium from a cold permafrost brine.</title>
        <authorList>
            <person name="Shcherbakova V."/>
            <person name="Chuvilskaya N."/>
            <person name="Rivkina E."/>
            <person name="Demidov N."/>
            <person name="Uchaeva V."/>
            <person name="Suetin S."/>
            <person name="Suzina N."/>
            <person name="Gilichinsky D."/>
        </authorList>
    </citation>
    <scope>NUCLEOTIDE SEQUENCE [LARGE SCALE GENOMIC DNA]</scope>
    <source>
        <strain evidence="1 2">C7</strain>
    </source>
</reference>
<evidence type="ECO:0000313" key="1">
    <source>
        <dbReference type="EMBL" id="MFM2486034.1"/>
    </source>
</evidence>
<accession>A0ABW9G8L6</accession>
<evidence type="ECO:0000313" key="2">
    <source>
        <dbReference type="Proteomes" id="UP001629953"/>
    </source>
</evidence>